<feature type="compositionally biased region" description="Low complexity" evidence="15">
    <location>
        <begin position="443"/>
        <end position="455"/>
    </location>
</feature>
<sequence>MSLPLGFSPFDDYDSPYASTNAAIRRQSRPMGQGTPGQTTPTSSFQQQQSRRPSQGSFTPGQVVDAPPRRSSPPPPIPAAEDFGSSKRFSSARKPSMDAAGVRHIAKPMPLGAPWAEDGSTSTPPRSPVAMPTRSPPASPRSNPGSPSSYSNAGTSSPSLPTRRSPPPPPAARASAGSTSGAAKPAQYPPTQSQRKSVPVPMPVSSSLPEPAEPPAASKVALATPADVESNEATTQAPAMRQVGSVHSEEDDEADHMVSPVTSDDEIEHNAGDFRTPTEEEAPAPMDSEGRTSQPSYGRDAGGAAGLGAAAALASGSSFNNVSPRRARDAPNAAPHTSYDMGGAGPFNEKNTSEDRALLTGASGAGAGAAAANRSYKPLNEGSRGGWSDSHGAGAGAGGAAGGSALGRSWRAHKKRWIIGLILLIVVILAAAIGGGVAGSGGSSSASNRSSSGSNSGSGSGSSSGSNSNGSGNGGTKTSGVGPLDSRLTKSFYGMNYAPQDSNLTAGCGANITGVIHDVTILTQLTSKVRLLGSACNETAMVLDAIDRLGVDMQVWPAVALTDDMTPTSVAFTTQLDNISYAFDTFGTANIGGVSVGDEYLTSSGSSSQLEAFITAVRRLVTANTDWGTVLVGSAETSSVWTAALARQVDFVFANDESYDEGDVGADAAAYAYQSYQDFVVETIASASNDPPSYISAIGWPSAAQSGTSTTLSSLTNVQAMLDSYVCEANTNGTGYFWFELYDAAPADITPTGTPNTAVPGYWGLFDSDKNLKDLTLPDCPLS</sequence>
<evidence type="ECO:0000256" key="14">
    <source>
        <dbReference type="ARBA" id="ARBA00043078"/>
    </source>
</evidence>
<keyword evidence="18" id="KW-1185">Reference proteome</keyword>
<feature type="region of interest" description="Disordered" evidence="15">
    <location>
        <begin position="318"/>
        <end position="351"/>
    </location>
</feature>
<evidence type="ECO:0000256" key="1">
    <source>
        <dbReference type="ARBA" id="ARBA00000382"/>
    </source>
</evidence>
<keyword evidence="16" id="KW-1133">Transmembrane helix</keyword>
<feature type="compositionally biased region" description="Low complexity" evidence="15">
    <location>
        <begin position="172"/>
        <end position="186"/>
    </location>
</feature>
<evidence type="ECO:0000256" key="7">
    <source>
        <dbReference type="ARBA" id="ARBA00023136"/>
    </source>
</evidence>
<proteinExistence type="inferred from homology"/>
<feature type="compositionally biased region" description="Low complexity" evidence="15">
    <location>
        <begin position="197"/>
        <end position="221"/>
    </location>
</feature>
<dbReference type="GO" id="GO:0071555">
    <property type="term" value="P:cell wall organization"/>
    <property type="evidence" value="ECO:0007669"/>
    <property type="project" value="UniProtKB-KW"/>
</dbReference>
<dbReference type="EMBL" id="KZ819321">
    <property type="protein sequence ID" value="PWN24140.1"/>
    <property type="molecule type" value="Genomic_DNA"/>
</dbReference>
<protein>
    <recommendedName>
        <fullName evidence="4">glucan endo-1,3-beta-D-glucosidase</fullName>
        <ecNumber evidence="4">3.2.1.39</ecNumber>
    </recommendedName>
    <alternativeName>
        <fullName evidence="14">Endo-1,3-beta-glucanase btgC</fullName>
    </alternativeName>
    <alternativeName>
        <fullName evidence="13">Laminarinase btgC</fullName>
    </alternativeName>
</protein>
<feature type="compositionally biased region" description="Basic and acidic residues" evidence="15">
    <location>
        <begin position="268"/>
        <end position="278"/>
    </location>
</feature>
<evidence type="ECO:0000256" key="12">
    <source>
        <dbReference type="ARBA" id="ARBA00037649"/>
    </source>
</evidence>
<dbReference type="PANTHER" id="PTHR16631:SF17">
    <property type="entry name" value="GLUCAN ENDO-1,3-BETA-GLUCOSIDASE BTGC"/>
    <property type="match status" value="1"/>
</dbReference>
<organism evidence="17 18">
    <name type="scientific">Pseudomicrostroma glucosiphilum</name>
    <dbReference type="NCBI Taxonomy" id="1684307"/>
    <lineage>
        <taxon>Eukaryota</taxon>
        <taxon>Fungi</taxon>
        <taxon>Dikarya</taxon>
        <taxon>Basidiomycota</taxon>
        <taxon>Ustilaginomycotina</taxon>
        <taxon>Exobasidiomycetes</taxon>
        <taxon>Microstromatales</taxon>
        <taxon>Microstromatales incertae sedis</taxon>
        <taxon>Pseudomicrostroma</taxon>
    </lineage>
</organism>
<dbReference type="RefSeq" id="XP_025351300.1">
    <property type="nucleotide sequence ID" value="XM_025489748.1"/>
</dbReference>
<keyword evidence="5" id="KW-1003">Cell membrane</keyword>
<feature type="transmembrane region" description="Helical" evidence="16">
    <location>
        <begin position="417"/>
        <end position="439"/>
    </location>
</feature>
<evidence type="ECO:0000256" key="15">
    <source>
        <dbReference type="SAM" id="MobiDB-lite"/>
    </source>
</evidence>
<feature type="region of interest" description="Disordered" evidence="15">
    <location>
        <begin position="1"/>
        <end position="304"/>
    </location>
</feature>
<keyword evidence="10" id="KW-0961">Cell wall biogenesis/degradation</keyword>
<evidence type="ECO:0000256" key="8">
    <source>
        <dbReference type="ARBA" id="ARBA00023180"/>
    </source>
</evidence>
<dbReference type="STRING" id="1684307.A0A316UFY3"/>
<keyword evidence="8" id="KW-0325">Glycoprotein</keyword>
<comment type="catalytic activity">
    <reaction evidence="1">
        <text>Hydrolysis of (1-&gt;3)-beta-D-glucosidic linkages in (1-&gt;3)-beta-D-glucans.</text>
        <dbReference type="EC" id="3.2.1.39"/>
    </reaction>
</comment>
<keyword evidence="11" id="KW-0624">Polysaccharide degradation</keyword>
<evidence type="ECO:0000256" key="10">
    <source>
        <dbReference type="ARBA" id="ARBA00023316"/>
    </source>
</evidence>
<accession>A0A316UFY3</accession>
<dbReference type="SUPFAM" id="SSF51445">
    <property type="entry name" value="(Trans)glycosidases"/>
    <property type="match status" value="1"/>
</dbReference>
<evidence type="ECO:0000256" key="6">
    <source>
        <dbReference type="ARBA" id="ARBA00022801"/>
    </source>
</evidence>
<dbReference type="Gene3D" id="3.20.20.80">
    <property type="entry name" value="Glycosidases"/>
    <property type="match status" value="1"/>
</dbReference>
<reference evidence="17 18" key="1">
    <citation type="journal article" date="2018" name="Mol. Biol. Evol.">
        <title>Broad Genomic Sampling Reveals a Smut Pathogenic Ancestry of the Fungal Clade Ustilaginomycotina.</title>
        <authorList>
            <person name="Kijpornyongpan T."/>
            <person name="Mondo S.J."/>
            <person name="Barry K."/>
            <person name="Sandor L."/>
            <person name="Lee J."/>
            <person name="Lipzen A."/>
            <person name="Pangilinan J."/>
            <person name="LaButti K."/>
            <person name="Hainaut M."/>
            <person name="Henrissat B."/>
            <person name="Grigoriev I.V."/>
            <person name="Spatafora J.W."/>
            <person name="Aime M.C."/>
        </authorList>
    </citation>
    <scope>NUCLEOTIDE SEQUENCE [LARGE SCALE GENOMIC DNA]</scope>
    <source>
        <strain evidence="17 18">MCA 4718</strain>
    </source>
</reference>
<dbReference type="GO" id="GO:0042973">
    <property type="term" value="F:glucan endo-1,3-beta-D-glucosidase activity"/>
    <property type="evidence" value="ECO:0007669"/>
    <property type="project" value="UniProtKB-EC"/>
</dbReference>
<evidence type="ECO:0000256" key="3">
    <source>
        <dbReference type="ARBA" id="ARBA00008773"/>
    </source>
</evidence>
<keyword evidence="7 16" id="KW-0472">Membrane</keyword>
<dbReference type="GO" id="GO:0005576">
    <property type="term" value="C:extracellular region"/>
    <property type="evidence" value="ECO:0007669"/>
    <property type="project" value="TreeGrafter"/>
</dbReference>
<feature type="compositionally biased region" description="Polar residues" evidence="15">
    <location>
        <begin position="140"/>
        <end position="153"/>
    </location>
</feature>
<evidence type="ECO:0000256" key="5">
    <source>
        <dbReference type="ARBA" id="ARBA00022475"/>
    </source>
</evidence>
<keyword evidence="6 17" id="KW-0378">Hydrolase</keyword>
<evidence type="ECO:0000256" key="4">
    <source>
        <dbReference type="ARBA" id="ARBA00012780"/>
    </source>
</evidence>
<evidence type="ECO:0000256" key="11">
    <source>
        <dbReference type="ARBA" id="ARBA00023326"/>
    </source>
</evidence>
<name>A0A316UFY3_9BASI</name>
<dbReference type="GeneID" id="37011482"/>
<evidence type="ECO:0000256" key="13">
    <source>
        <dbReference type="ARBA" id="ARBA00042373"/>
    </source>
</evidence>
<evidence type="ECO:0000256" key="9">
    <source>
        <dbReference type="ARBA" id="ARBA00023277"/>
    </source>
</evidence>
<comment type="similarity">
    <text evidence="3">Belongs to the glycosyl hydrolase 17 family.</text>
</comment>
<dbReference type="PANTHER" id="PTHR16631">
    <property type="entry name" value="GLUCAN 1,3-BETA-GLUCOSIDASE"/>
    <property type="match status" value="1"/>
</dbReference>
<dbReference type="InterPro" id="IPR017853">
    <property type="entry name" value="GH"/>
</dbReference>
<dbReference type="InterPro" id="IPR050732">
    <property type="entry name" value="Beta-glucan_modifiers"/>
</dbReference>
<evidence type="ECO:0000256" key="2">
    <source>
        <dbReference type="ARBA" id="ARBA00004401"/>
    </source>
</evidence>
<dbReference type="OrthoDB" id="68336at2759"/>
<gene>
    <name evidence="17" type="ORF">BCV69DRAFT_21078</name>
</gene>
<dbReference type="GO" id="GO:0000272">
    <property type="term" value="P:polysaccharide catabolic process"/>
    <property type="evidence" value="ECO:0007669"/>
    <property type="project" value="UniProtKB-KW"/>
</dbReference>
<feature type="compositionally biased region" description="Low complexity" evidence="15">
    <location>
        <begin position="154"/>
        <end position="163"/>
    </location>
</feature>
<dbReference type="GO" id="GO:0005886">
    <property type="term" value="C:plasma membrane"/>
    <property type="evidence" value="ECO:0007669"/>
    <property type="project" value="UniProtKB-SubCell"/>
</dbReference>
<evidence type="ECO:0000313" key="17">
    <source>
        <dbReference type="EMBL" id="PWN24140.1"/>
    </source>
</evidence>
<feature type="compositionally biased region" description="Low complexity" evidence="15">
    <location>
        <begin position="32"/>
        <end position="58"/>
    </location>
</feature>
<dbReference type="GO" id="GO:0009277">
    <property type="term" value="C:fungal-type cell wall"/>
    <property type="evidence" value="ECO:0007669"/>
    <property type="project" value="TreeGrafter"/>
</dbReference>
<feature type="region of interest" description="Disordered" evidence="15">
    <location>
        <begin position="376"/>
        <end position="400"/>
    </location>
</feature>
<evidence type="ECO:0000256" key="16">
    <source>
        <dbReference type="SAM" id="Phobius"/>
    </source>
</evidence>
<dbReference type="Proteomes" id="UP000245942">
    <property type="component" value="Unassembled WGS sequence"/>
</dbReference>
<dbReference type="EC" id="3.2.1.39" evidence="4"/>
<comment type="subcellular location">
    <subcellularLocation>
        <location evidence="2">Cell membrane</location>
        <topology evidence="2">Single-pass type II membrane protein</topology>
    </subcellularLocation>
</comment>
<comment type="function">
    <text evidence="12">Glucanases play a role in cell expansion during growth, in cell-cell fusion during mating, and in spore release during sporulation. This enzyme may be involved in beta-glucan degradation. Active on laminarin and lichenan.</text>
</comment>
<keyword evidence="9" id="KW-0119">Carbohydrate metabolism</keyword>
<keyword evidence="16" id="KW-0812">Transmembrane</keyword>
<dbReference type="AlphaFoldDB" id="A0A316UFY3"/>
<feature type="region of interest" description="Disordered" evidence="15">
    <location>
        <begin position="441"/>
        <end position="483"/>
    </location>
</feature>
<dbReference type="GO" id="GO:0009986">
    <property type="term" value="C:cell surface"/>
    <property type="evidence" value="ECO:0007669"/>
    <property type="project" value="TreeGrafter"/>
</dbReference>
<evidence type="ECO:0000313" key="18">
    <source>
        <dbReference type="Proteomes" id="UP000245942"/>
    </source>
</evidence>